<name>A0A364V9K1_9CORY</name>
<dbReference type="Gene3D" id="3.30.60.230">
    <property type="entry name" value="Lsr2, dimerization domain"/>
    <property type="match status" value="1"/>
</dbReference>
<dbReference type="GO" id="GO:0003677">
    <property type="term" value="F:DNA binding"/>
    <property type="evidence" value="ECO:0007669"/>
    <property type="project" value="UniProtKB-KW"/>
</dbReference>
<feature type="region of interest" description="Disordered" evidence="2">
    <location>
        <begin position="58"/>
        <end position="85"/>
    </location>
</feature>
<feature type="domain" description="Lsr2 dimerization" evidence="3">
    <location>
        <begin position="1"/>
        <end position="61"/>
    </location>
</feature>
<feature type="domain" description="Lsr2 DNA-binding" evidence="4">
    <location>
        <begin position="77"/>
        <end position="112"/>
    </location>
</feature>
<evidence type="ECO:0000259" key="4">
    <source>
        <dbReference type="Pfam" id="PF23359"/>
    </source>
</evidence>
<dbReference type="EMBL" id="PHQP01000094">
    <property type="protein sequence ID" value="RAV33284.1"/>
    <property type="molecule type" value="Genomic_DNA"/>
</dbReference>
<dbReference type="InterPro" id="IPR036625">
    <property type="entry name" value="E3-bd_dom_sf"/>
</dbReference>
<dbReference type="InterPro" id="IPR055370">
    <property type="entry name" value="Lsr2_DNA-bd"/>
</dbReference>
<dbReference type="Gene3D" id="4.10.320.10">
    <property type="entry name" value="E3-binding domain"/>
    <property type="match status" value="1"/>
</dbReference>
<dbReference type="Pfam" id="PF23359">
    <property type="entry name" value="Lsr2_DNA-bd"/>
    <property type="match status" value="1"/>
</dbReference>
<accession>A0A364V9K1</accession>
<gene>
    <name evidence="5" type="ORF">CWC39_09305</name>
</gene>
<evidence type="ECO:0000313" key="6">
    <source>
        <dbReference type="Proteomes" id="UP000251047"/>
    </source>
</evidence>
<evidence type="ECO:0000256" key="2">
    <source>
        <dbReference type="SAM" id="MobiDB-lite"/>
    </source>
</evidence>
<dbReference type="InterPro" id="IPR024412">
    <property type="entry name" value="Lsr2_dim_dom"/>
</dbReference>
<dbReference type="RefSeq" id="WP_112770197.1">
    <property type="nucleotide sequence ID" value="NZ_CP063191.1"/>
</dbReference>
<dbReference type="OrthoDB" id="4113332at2"/>
<keyword evidence="1" id="KW-0238">DNA-binding</keyword>
<evidence type="ECO:0000259" key="3">
    <source>
        <dbReference type="Pfam" id="PF11774"/>
    </source>
</evidence>
<dbReference type="AlphaFoldDB" id="A0A364V9K1"/>
<dbReference type="GO" id="GO:0016746">
    <property type="term" value="F:acyltransferase activity"/>
    <property type="evidence" value="ECO:0007669"/>
    <property type="project" value="InterPro"/>
</dbReference>
<feature type="compositionally biased region" description="Basic and acidic residues" evidence="2">
    <location>
        <begin position="76"/>
        <end position="85"/>
    </location>
</feature>
<evidence type="ECO:0000313" key="5">
    <source>
        <dbReference type="EMBL" id="RAV33284.1"/>
    </source>
</evidence>
<evidence type="ECO:0000256" key="1">
    <source>
        <dbReference type="ARBA" id="ARBA00023125"/>
    </source>
</evidence>
<organism evidence="5 6">
    <name type="scientific">Corynebacterium heidelbergense</name>
    <dbReference type="NCBI Taxonomy" id="2055947"/>
    <lineage>
        <taxon>Bacteria</taxon>
        <taxon>Bacillati</taxon>
        <taxon>Actinomycetota</taxon>
        <taxon>Actinomycetes</taxon>
        <taxon>Mycobacteriales</taxon>
        <taxon>Corynebacteriaceae</taxon>
        <taxon>Corynebacterium</taxon>
    </lineage>
</organism>
<dbReference type="Proteomes" id="UP000251047">
    <property type="component" value="Unassembled WGS sequence"/>
</dbReference>
<dbReference type="Pfam" id="PF11774">
    <property type="entry name" value="Lsr2"/>
    <property type="match status" value="1"/>
</dbReference>
<reference evidence="5 6" key="1">
    <citation type="journal article" date="2018" name="Syst. Appl. Microbiol.">
        <title>Corynebacterium heidelbergense sp. nov., isolated from the preen glands of Egyptian geese (Alopochen aegyptiacus).</title>
        <authorList>
            <person name="Braun M.S."/>
            <person name="Wang E."/>
            <person name="Zimmermann S."/>
            <person name="Wink M."/>
        </authorList>
    </citation>
    <scope>NUCLEOTIDE SEQUENCE [LARGE SCALE GENOMIC DNA]</scope>
    <source>
        <strain evidence="5 6">DSM 104638</strain>
    </source>
</reference>
<proteinExistence type="predicted"/>
<comment type="caution">
    <text evidence="5">The sequence shown here is derived from an EMBL/GenBank/DDBJ whole genome shotgun (WGS) entry which is preliminary data.</text>
</comment>
<protein>
    <submittedName>
        <fullName evidence="5">Lsr2 family protein</fullName>
    </submittedName>
</protein>
<dbReference type="InterPro" id="IPR042261">
    <property type="entry name" value="Lsr2-like_dimerization"/>
</dbReference>
<sequence length="114" mass="13032">MARREVTQYYDDMDNSPLNENEVNVVDFSVNGVDYTMDLSTENQQKFQDAVGPFVNVARRKGRGGNRRSTTQRDTNSAERNRKIREWARKNGVEVSSRGRISADVVEAYRKAQG</sequence>